<gene>
    <name evidence="1" type="ORF">SISNIDRAFT_222956</name>
</gene>
<dbReference type="AlphaFoldDB" id="A0A164QEH7"/>
<reference evidence="1 2" key="1">
    <citation type="journal article" date="2016" name="Mol. Biol. Evol.">
        <title>Comparative Genomics of Early-Diverging Mushroom-Forming Fungi Provides Insights into the Origins of Lignocellulose Decay Capabilities.</title>
        <authorList>
            <person name="Nagy L.G."/>
            <person name="Riley R."/>
            <person name="Tritt A."/>
            <person name="Adam C."/>
            <person name="Daum C."/>
            <person name="Floudas D."/>
            <person name="Sun H."/>
            <person name="Yadav J.S."/>
            <person name="Pangilinan J."/>
            <person name="Larsson K.H."/>
            <person name="Matsuura K."/>
            <person name="Barry K."/>
            <person name="Labutti K."/>
            <person name="Kuo R."/>
            <person name="Ohm R.A."/>
            <person name="Bhattacharya S.S."/>
            <person name="Shirouzu T."/>
            <person name="Yoshinaga Y."/>
            <person name="Martin F.M."/>
            <person name="Grigoriev I.V."/>
            <person name="Hibbett D.S."/>
        </authorList>
    </citation>
    <scope>NUCLEOTIDE SEQUENCE [LARGE SCALE GENOMIC DNA]</scope>
    <source>
        <strain evidence="1 2">HHB9708</strain>
    </source>
</reference>
<evidence type="ECO:0000313" key="1">
    <source>
        <dbReference type="EMBL" id="KZS89587.1"/>
    </source>
</evidence>
<keyword evidence="2" id="KW-1185">Reference proteome</keyword>
<dbReference type="Proteomes" id="UP000076722">
    <property type="component" value="Unassembled WGS sequence"/>
</dbReference>
<sequence>MESNEYKKYAKLESNRRASRDKVLEETPRHIRVLDFLESNDVCAQAARAACTSATNTALEELRLRALWKHESAWYRRSLGIGQIRKRY</sequence>
<organism evidence="1 2">
    <name type="scientific">Sistotremastrum niveocremeum HHB9708</name>
    <dbReference type="NCBI Taxonomy" id="1314777"/>
    <lineage>
        <taxon>Eukaryota</taxon>
        <taxon>Fungi</taxon>
        <taxon>Dikarya</taxon>
        <taxon>Basidiomycota</taxon>
        <taxon>Agaricomycotina</taxon>
        <taxon>Agaricomycetes</taxon>
        <taxon>Sistotremastrales</taxon>
        <taxon>Sistotremastraceae</taxon>
        <taxon>Sertulicium</taxon>
        <taxon>Sertulicium niveocremeum</taxon>
    </lineage>
</organism>
<evidence type="ECO:0000313" key="2">
    <source>
        <dbReference type="Proteomes" id="UP000076722"/>
    </source>
</evidence>
<name>A0A164QEH7_9AGAM</name>
<accession>A0A164QEH7</accession>
<dbReference type="EMBL" id="KV419426">
    <property type="protein sequence ID" value="KZS89587.1"/>
    <property type="molecule type" value="Genomic_DNA"/>
</dbReference>
<protein>
    <submittedName>
        <fullName evidence="1">Uncharacterized protein</fullName>
    </submittedName>
</protein>
<proteinExistence type="predicted"/>